<dbReference type="InterPro" id="IPR040480">
    <property type="entry name" value="DnaT_DNA_bind"/>
</dbReference>
<organism evidence="3 4">
    <name type="scientific">Pseudaeromonas paramecii</name>
    <dbReference type="NCBI Taxonomy" id="2138166"/>
    <lineage>
        <taxon>Bacteria</taxon>
        <taxon>Pseudomonadati</taxon>
        <taxon>Pseudomonadota</taxon>
        <taxon>Gammaproteobacteria</taxon>
        <taxon>Aeromonadales</taxon>
        <taxon>Aeromonadaceae</taxon>
        <taxon>Pseudaeromonas</taxon>
    </lineage>
</organism>
<dbReference type="Gene3D" id="1.10.8.1180">
    <property type="match status" value="1"/>
</dbReference>
<evidence type="ECO:0000313" key="3">
    <source>
        <dbReference type="EMBL" id="GAA4496334.1"/>
    </source>
</evidence>
<feature type="domain" description="DnaT DNA-binding" evidence="2">
    <location>
        <begin position="114"/>
        <end position="181"/>
    </location>
</feature>
<feature type="region of interest" description="Disordered" evidence="1">
    <location>
        <begin position="181"/>
        <end position="206"/>
    </location>
</feature>
<keyword evidence="4" id="KW-1185">Reference proteome</keyword>
<dbReference type="RefSeq" id="WP_345010883.1">
    <property type="nucleotide sequence ID" value="NZ_BAABFC010000009.1"/>
</dbReference>
<evidence type="ECO:0000313" key="4">
    <source>
        <dbReference type="Proteomes" id="UP001501321"/>
    </source>
</evidence>
<dbReference type="EMBL" id="BAABFC010000009">
    <property type="protein sequence ID" value="GAA4496334.1"/>
    <property type="molecule type" value="Genomic_DNA"/>
</dbReference>
<evidence type="ECO:0000256" key="1">
    <source>
        <dbReference type="SAM" id="MobiDB-lite"/>
    </source>
</evidence>
<comment type="caution">
    <text evidence="3">The sequence shown here is derived from an EMBL/GenBank/DDBJ whole genome shotgun (WGS) entry which is preliminary data.</text>
</comment>
<sequence length="226" mass="25577">MTPAEHTLLSQPKLSHPARSLYWLLLRPACLRQADYQVNYPELGRALAVEDPTVPGGFAYQVNARQLTELFDELIQAGLVALPPTWQAEHYHLCPISLPLLPSSSTLPLPQAAFAMHADWRPDGQFTNLARLCGLLDSQYTEEELGEFIAYWLGRPEQFANQHQWQLKLIKALKARRYPKRAGPESLRQPQGYQLVAEEEHQGPSSRALEMMAQARQLQDKGTPDE</sequence>
<proteinExistence type="predicted"/>
<protein>
    <submittedName>
        <fullName evidence="3">DnaT-like ssDNA-binding domain-containing protein</fullName>
    </submittedName>
</protein>
<accession>A0ABP8Q4X7</accession>
<dbReference type="Pfam" id="PF17948">
    <property type="entry name" value="DnaT"/>
    <property type="match status" value="1"/>
</dbReference>
<reference evidence="4" key="1">
    <citation type="journal article" date="2019" name="Int. J. Syst. Evol. Microbiol.">
        <title>The Global Catalogue of Microorganisms (GCM) 10K type strain sequencing project: providing services to taxonomists for standard genome sequencing and annotation.</title>
        <authorList>
            <consortium name="The Broad Institute Genomics Platform"/>
            <consortium name="The Broad Institute Genome Sequencing Center for Infectious Disease"/>
            <person name="Wu L."/>
            <person name="Ma J."/>
        </authorList>
    </citation>
    <scope>NUCLEOTIDE SEQUENCE [LARGE SCALE GENOMIC DNA]</scope>
    <source>
        <strain evidence="4">JCM 32226</strain>
    </source>
</reference>
<evidence type="ECO:0000259" key="2">
    <source>
        <dbReference type="Pfam" id="PF17948"/>
    </source>
</evidence>
<dbReference type="Proteomes" id="UP001501321">
    <property type="component" value="Unassembled WGS sequence"/>
</dbReference>
<name>A0ABP8Q4X7_9GAMM</name>
<gene>
    <name evidence="3" type="ORF">GCM10023095_11110</name>
</gene>